<reference evidence="1" key="1">
    <citation type="submission" date="2022-12" db="EMBL/GenBank/DDBJ databases">
        <authorList>
            <person name="Wang J."/>
        </authorList>
    </citation>
    <scope>NUCLEOTIDE SEQUENCE</scope>
    <source>
        <strain evidence="1">HY-45-18</strain>
    </source>
</reference>
<dbReference type="EMBL" id="JAPQER010000001">
    <property type="protein sequence ID" value="MCY6483531.1"/>
    <property type="molecule type" value="Genomic_DNA"/>
</dbReference>
<dbReference type="Pfam" id="PF11185">
    <property type="entry name" value="DUF2971"/>
    <property type="match status" value="1"/>
</dbReference>
<dbReference type="InterPro" id="IPR021352">
    <property type="entry name" value="DUF2971"/>
</dbReference>
<keyword evidence="2" id="KW-1185">Reference proteome</keyword>
<evidence type="ECO:0000313" key="2">
    <source>
        <dbReference type="Proteomes" id="UP001078443"/>
    </source>
</evidence>
<evidence type="ECO:0000313" key="1">
    <source>
        <dbReference type="EMBL" id="MCY6483531.1"/>
    </source>
</evidence>
<sequence length="255" mass="29816">MNSNKIIKSESLKNRTKIYRYISLSQFMSFVETNQICLTKIKAWEDTWEAPTSCIPTEGKNGYLEYPSHTICDDMYGQCWSLNGDSDALWRIYSSGNEGIVIETSIEKFNLIHDIKLGMIAPVIYYEKLQTGFKILKSKKDYQNIFAEGFLKRKAFEHEKEIRLITLNNKKCIDTKYVNSKFIKLELDPTKFIEGIKIDPRARDWYVDTIKRYCNRVGFKFDPLKSNLYSSDIFKATGLVQKHTSIKNLTYEKKI</sequence>
<accession>A0ABT4CX10</accession>
<dbReference type="RefSeq" id="WP_268039774.1">
    <property type="nucleotide sequence ID" value="NZ_JAPQER010000001.1"/>
</dbReference>
<dbReference type="Proteomes" id="UP001078443">
    <property type="component" value="Unassembled WGS sequence"/>
</dbReference>
<proteinExistence type="predicted"/>
<protein>
    <submittedName>
        <fullName evidence="1">DUF2971 domain-containing protein</fullName>
    </submittedName>
</protein>
<comment type="caution">
    <text evidence="1">The sequence shown here is derived from an EMBL/GenBank/DDBJ whole genome shotgun (WGS) entry which is preliminary data.</text>
</comment>
<organism evidence="1 2">
    <name type="scientific">Clostridium aestuarii</name>
    <dbReference type="NCBI Taxonomy" id="338193"/>
    <lineage>
        <taxon>Bacteria</taxon>
        <taxon>Bacillati</taxon>
        <taxon>Bacillota</taxon>
        <taxon>Clostridia</taxon>
        <taxon>Eubacteriales</taxon>
        <taxon>Clostridiaceae</taxon>
        <taxon>Clostridium</taxon>
    </lineage>
</organism>
<name>A0ABT4CX10_9CLOT</name>
<gene>
    <name evidence="1" type="ORF">OW763_04050</name>
</gene>